<evidence type="ECO:0000313" key="2">
    <source>
        <dbReference type="Proteomes" id="UP000483820"/>
    </source>
</evidence>
<sequence length="97" mass="11273">MDPQYSSSIQQLIEKAAYYRETLAVSQDGITTCMEFEQQYSDMMKWEQENHKSMGVDYCKLSDKNKKDLAFYQKTAMKSQKKLDKVLEKADKLGIVA</sequence>
<reference evidence="1 2" key="1">
    <citation type="submission" date="2019-12" db="EMBL/GenBank/DDBJ databases">
        <title>Chromosome-level assembly of the Caenorhabditis remanei genome.</title>
        <authorList>
            <person name="Teterina A.A."/>
            <person name="Willis J.H."/>
            <person name="Phillips P.C."/>
        </authorList>
    </citation>
    <scope>NUCLEOTIDE SEQUENCE [LARGE SCALE GENOMIC DNA]</scope>
    <source>
        <strain evidence="1 2">PX506</strain>
        <tissue evidence="1">Whole organism</tissue>
    </source>
</reference>
<dbReference type="GeneID" id="78773994"/>
<protein>
    <submittedName>
        <fullName evidence="1">Uncharacterized protein</fullName>
    </submittedName>
</protein>
<proteinExistence type="predicted"/>
<name>A0A6A5HCD3_CAERE</name>
<dbReference type="KEGG" id="crq:GCK72_004787"/>
<dbReference type="Proteomes" id="UP000483820">
    <property type="component" value="Chromosome II"/>
</dbReference>
<dbReference type="AlphaFoldDB" id="A0A6A5HCD3"/>
<organism evidence="1 2">
    <name type="scientific">Caenorhabditis remanei</name>
    <name type="common">Caenorhabditis vulgaris</name>
    <dbReference type="NCBI Taxonomy" id="31234"/>
    <lineage>
        <taxon>Eukaryota</taxon>
        <taxon>Metazoa</taxon>
        <taxon>Ecdysozoa</taxon>
        <taxon>Nematoda</taxon>
        <taxon>Chromadorea</taxon>
        <taxon>Rhabditida</taxon>
        <taxon>Rhabditina</taxon>
        <taxon>Rhabditomorpha</taxon>
        <taxon>Rhabditoidea</taxon>
        <taxon>Rhabditidae</taxon>
        <taxon>Peloderinae</taxon>
        <taxon>Caenorhabditis</taxon>
    </lineage>
</organism>
<evidence type="ECO:0000313" key="1">
    <source>
        <dbReference type="EMBL" id="KAF1764837.1"/>
    </source>
</evidence>
<dbReference type="EMBL" id="WUAV01000002">
    <property type="protein sequence ID" value="KAF1764837.1"/>
    <property type="molecule type" value="Genomic_DNA"/>
</dbReference>
<gene>
    <name evidence="1" type="ORF">GCK72_004787</name>
</gene>
<dbReference type="CTD" id="78773994"/>
<dbReference type="RefSeq" id="XP_053589085.1">
    <property type="nucleotide sequence ID" value="XM_053724891.1"/>
</dbReference>
<accession>A0A6A5HCD3</accession>
<comment type="caution">
    <text evidence="1">The sequence shown here is derived from an EMBL/GenBank/DDBJ whole genome shotgun (WGS) entry which is preliminary data.</text>
</comment>